<reference evidence="4" key="1">
    <citation type="submission" date="2017-08" db="EMBL/GenBank/DDBJ databases">
        <title>Direct submision.</title>
        <authorList>
            <person name="Kim S.-J."/>
            <person name="Rhee S.-K."/>
        </authorList>
    </citation>
    <scope>NUCLEOTIDE SEQUENCE [LARGE SCALE GENOMIC DNA]</scope>
    <source>
        <strain evidence="4">GI5</strain>
    </source>
</reference>
<sequence>MVCRQSLSYNRDLLSSKVMTMGIQEHLWEFPCVHKLKIMGLSTHPMVDIVTEIVGKHAHDFDRDSISLRESGSGKYVSVTIAVHFTQKEQVEAVFLELHEREEIAMTL</sequence>
<name>A0A2K9LNG1_9GAMM</name>
<dbReference type="AlphaFoldDB" id="A0A2K9LNG1"/>
<gene>
    <name evidence="3" type="ORF">Kalk_16210</name>
</gene>
<dbReference type="Gene3D" id="3.30.70.260">
    <property type="match status" value="1"/>
</dbReference>
<dbReference type="EMBL" id="CP022684">
    <property type="protein sequence ID" value="AUM13878.1"/>
    <property type="molecule type" value="Genomic_DNA"/>
</dbReference>
<dbReference type="PANTHER" id="PTHR38036:SF1">
    <property type="entry name" value="UPF0250 PROTEIN YBED"/>
    <property type="match status" value="1"/>
</dbReference>
<dbReference type="Pfam" id="PF04359">
    <property type="entry name" value="DUF493"/>
    <property type="match status" value="1"/>
</dbReference>
<organism evidence="3 4">
    <name type="scientific">Ketobacter alkanivorans</name>
    <dbReference type="NCBI Taxonomy" id="1917421"/>
    <lineage>
        <taxon>Bacteria</taxon>
        <taxon>Pseudomonadati</taxon>
        <taxon>Pseudomonadota</taxon>
        <taxon>Gammaproteobacteria</taxon>
        <taxon>Pseudomonadales</taxon>
        <taxon>Ketobacteraceae</taxon>
        <taxon>Ketobacter</taxon>
    </lineage>
</organism>
<dbReference type="HAMAP" id="MF_00659">
    <property type="entry name" value="UPF0250"/>
    <property type="match status" value="1"/>
</dbReference>
<dbReference type="Proteomes" id="UP000235116">
    <property type="component" value="Chromosome"/>
</dbReference>
<dbReference type="InterPro" id="IPR027471">
    <property type="entry name" value="YbeD-like_sf"/>
</dbReference>
<evidence type="ECO:0000313" key="4">
    <source>
        <dbReference type="Proteomes" id="UP000235116"/>
    </source>
</evidence>
<evidence type="ECO:0000256" key="2">
    <source>
        <dbReference type="HAMAP-Rule" id="MF_00659"/>
    </source>
</evidence>
<keyword evidence="4" id="KW-1185">Reference proteome</keyword>
<proteinExistence type="inferred from homology"/>
<dbReference type="GO" id="GO:0005829">
    <property type="term" value="C:cytosol"/>
    <property type="evidence" value="ECO:0007669"/>
    <property type="project" value="TreeGrafter"/>
</dbReference>
<dbReference type="InterPro" id="IPR007454">
    <property type="entry name" value="UPF0250_YbeD-like"/>
</dbReference>
<evidence type="ECO:0000313" key="3">
    <source>
        <dbReference type="EMBL" id="AUM13878.1"/>
    </source>
</evidence>
<dbReference type="SUPFAM" id="SSF117991">
    <property type="entry name" value="YbeD/HP0495-like"/>
    <property type="match status" value="1"/>
</dbReference>
<protein>
    <recommendedName>
        <fullName evidence="2">UPF0250 protein Kalk_16210</fullName>
    </recommendedName>
</protein>
<comment type="similarity">
    <text evidence="1 2">Belongs to the UPF0250 family.</text>
</comment>
<evidence type="ECO:0000256" key="1">
    <source>
        <dbReference type="ARBA" id="ARBA00008460"/>
    </source>
</evidence>
<accession>A0A2K9LNG1</accession>
<dbReference type="PANTHER" id="PTHR38036">
    <property type="entry name" value="UPF0250 PROTEIN YBED"/>
    <property type="match status" value="1"/>
</dbReference>
<dbReference type="KEGG" id="kak:Kalk_16210"/>